<dbReference type="OrthoDB" id="9806579at2"/>
<gene>
    <name evidence="2" type="ORF">SAMN05216323_10716</name>
</gene>
<evidence type="ECO:0000313" key="2">
    <source>
        <dbReference type="EMBL" id="SDD00820.1"/>
    </source>
</evidence>
<dbReference type="EMBL" id="FMYP01000071">
    <property type="protein sequence ID" value="SDD00820.1"/>
    <property type="molecule type" value="Genomic_DNA"/>
</dbReference>
<sequence>MIASDSFDIQVTKVRNKLLHVCLERRIPFVSYQLPEKSELSTLVQYTVAPRKLKSSVEITGATGFVVAPFEGSGAFPITLLEPDFIHTGNSPVDQIIETLQKCSLFLGTKSESHPMHEASSSEFTRQVEAIKAKIKEGVIIKAVLSRVKIETEVSSIDTIELFNTLCQAYPHAFVYILQMPDVGCWIGASPEPLLLVSDERAKTTSIAGTQVLGNRMVSDVKWNAKERDEQAIVTSYIENVISSFGITNVEKIGPYSYQAANLVHLKTQFEFDASTIKPLLGKFIVALQPTPSVCGLPKANAVDVVLSVEKHEREYYSGFLGPINIEDNTAFFVNLRCLKVVPEGFAFFVGAGITEGSIPGREWEETSHKMMTLLSVVNSVNTSSKAYVFSKTRN</sequence>
<feature type="domain" description="Chorismate-utilising enzyme C-terminal" evidence="1">
    <location>
        <begin position="122"/>
        <end position="370"/>
    </location>
</feature>
<dbReference type="STRING" id="1640674.SAMN05216323_10716"/>
<dbReference type="SUPFAM" id="SSF56322">
    <property type="entry name" value="ADC synthase"/>
    <property type="match status" value="1"/>
</dbReference>
<proteinExistence type="predicted"/>
<dbReference type="Gene3D" id="3.60.120.10">
    <property type="entry name" value="Anthranilate synthase"/>
    <property type="match status" value="1"/>
</dbReference>
<dbReference type="InterPro" id="IPR005801">
    <property type="entry name" value="ADC_synthase"/>
</dbReference>
<dbReference type="AlphaFoldDB" id="A0A1G6R850"/>
<organism evidence="2 3">
    <name type="scientific">Williamwhitmania taraxaci</name>
    <dbReference type="NCBI Taxonomy" id="1640674"/>
    <lineage>
        <taxon>Bacteria</taxon>
        <taxon>Pseudomonadati</taxon>
        <taxon>Bacteroidota</taxon>
        <taxon>Bacteroidia</taxon>
        <taxon>Bacteroidales</taxon>
        <taxon>Williamwhitmaniaceae</taxon>
        <taxon>Williamwhitmania</taxon>
    </lineage>
</organism>
<protein>
    <submittedName>
        <fullName evidence="2">Isochorismate synthase</fullName>
    </submittedName>
</protein>
<dbReference type="PANTHER" id="PTHR42839:SF2">
    <property type="entry name" value="ISOCHORISMATE SYNTHASE ENTC"/>
    <property type="match status" value="1"/>
</dbReference>
<dbReference type="PANTHER" id="PTHR42839">
    <property type="entry name" value="ISOCHORISMATE SYNTHASE ENTC"/>
    <property type="match status" value="1"/>
</dbReference>
<keyword evidence="3" id="KW-1185">Reference proteome</keyword>
<evidence type="ECO:0000259" key="1">
    <source>
        <dbReference type="Pfam" id="PF00425"/>
    </source>
</evidence>
<accession>A0A1G6R850</accession>
<evidence type="ECO:0000313" key="3">
    <source>
        <dbReference type="Proteomes" id="UP000199452"/>
    </source>
</evidence>
<dbReference type="Pfam" id="PF00425">
    <property type="entry name" value="Chorismate_bind"/>
    <property type="match status" value="1"/>
</dbReference>
<dbReference type="Proteomes" id="UP000199452">
    <property type="component" value="Unassembled WGS sequence"/>
</dbReference>
<name>A0A1G6R850_9BACT</name>
<dbReference type="InterPro" id="IPR015890">
    <property type="entry name" value="Chorismate_C"/>
</dbReference>
<reference evidence="2 3" key="1">
    <citation type="submission" date="2016-09" db="EMBL/GenBank/DDBJ databases">
        <authorList>
            <person name="Capua I."/>
            <person name="De Benedictis P."/>
            <person name="Joannis T."/>
            <person name="Lombin L.H."/>
            <person name="Cattoli G."/>
        </authorList>
    </citation>
    <scope>NUCLEOTIDE SEQUENCE [LARGE SCALE GENOMIC DNA]</scope>
    <source>
        <strain evidence="2 3">A7P-90m</strain>
    </source>
</reference>